<dbReference type="Proteomes" id="UP001500212">
    <property type="component" value="Unassembled WGS sequence"/>
</dbReference>
<keyword evidence="2" id="KW-1185">Reference proteome</keyword>
<gene>
    <name evidence="1" type="ORF">GCM10023195_83340</name>
</gene>
<evidence type="ECO:0000313" key="2">
    <source>
        <dbReference type="Proteomes" id="UP001500212"/>
    </source>
</evidence>
<comment type="caution">
    <text evidence="1">The sequence shown here is derived from an EMBL/GenBank/DDBJ whole genome shotgun (WGS) entry which is preliminary data.</text>
</comment>
<proteinExistence type="predicted"/>
<organism evidence="1 2">
    <name type="scientific">Actinoallomurus liliacearum</name>
    <dbReference type="NCBI Taxonomy" id="1080073"/>
    <lineage>
        <taxon>Bacteria</taxon>
        <taxon>Bacillati</taxon>
        <taxon>Actinomycetota</taxon>
        <taxon>Actinomycetes</taxon>
        <taxon>Streptosporangiales</taxon>
        <taxon>Thermomonosporaceae</taxon>
        <taxon>Actinoallomurus</taxon>
    </lineage>
</organism>
<sequence>MRNPAFKRLEALLGGWRMEAIVDGRSMGFAHARFEWVEDAAFMRQYTYAEPAEVLDTDWAAHSPMPVTSIIGLDDSRDEFTMLYADARGVFRVYRLNVVDGVWTMYREAPGFNQRFSATFGSDGRTISGAWEASSDALDWCKDFDVSYTREA</sequence>
<accession>A0ABP8U155</accession>
<reference evidence="2" key="1">
    <citation type="journal article" date="2019" name="Int. J. Syst. Evol. Microbiol.">
        <title>The Global Catalogue of Microorganisms (GCM) 10K type strain sequencing project: providing services to taxonomists for standard genome sequencing and annotation.</title>
        <authorList>
            <consortium name="The Broad Institute Genomics Platform"/>
            <consortium name="The Broad Institute Genome Sequencing Center for Infectious Disease"/>
            <person name="Wu L."/>
            <person name="Ma J."/>
        </authorList>
    </citation>
    <scope>NUCLEOTIDE SEQUENCE [LARGE SCALE GENOMIC DNA]</scope>
    <source>
        <strain evidence="2">JCM 17938</strain>
    </source>
</reference>
<evidence type="ECO:0008006" key="3">
    <source>
        <dbReference type="Google" id="ProtNLM"/>
    </source>
</evidence>
<name>A0ABP8U155_9ACTN</name>
<protein>
    <recommendedName>
        <fullName evidence="3">DUF1579 domain-containing protein</fullName>
    </recommendedName>
</protein>
<evidence type="ECO:0000313" key="1">
    <source>
        <dbReference type="EMBL" id="GAA4618530.1"/>
    </source>
</evidence>
<dbReference type="EMBL" id="BAABHJ010000040">
    <property type="protein sequence ID" value="GAA4618530.1"/>
    <property type="molecule type" value="Genomic_DNA"/>
</dbReference>